<dbReference type="EMBL" id="AKWJ02000034">
    <property type="protein sequence ID" value="EKP12201.1"/>
    <property type="molecule type" value="Genomic_DNA"/>
</dbReference>
<evidence type="ECO:0000313" key="1">
    <source>
        <dbReference type="EMBL" id="EKP12201.1"/>
    </source>
</evidence>
<protein>
    <submittedName>
        <fullName evidence="1">Uncharacterized protein</fullName>
    </submittedName>
</protein>
<dbReference type="Proteomes" id="UP000002837">
    <property type="component" value="Unassembled WGS sequence"/>
</dbReference>
<organism evidence="1 2">
    <name type="scientific">Leptospira borgpetersenii str. 200801926</name>
    <dbReference type="NCBI Taxonomy" id="1193009"/>
    <lineage>
        <taxon>Bacteria</taxon>
        <taxon>Pseudomonadati</taxon>
        <taxon>Spirochaetota</taxon>
        <taxon>Spirochaetia</taxon>
        <taxon>Leptospirales</taxon>
        <taxon>Leptospiraceae</taxon>
        <taxon>Leptospira</taxon>
    </lineage>
</organism>
<comment type="caution">
    <text evidence="1">The sequence shown here is derived from an EMBL/GenBank/DDBJ whole genome shotgun (WGS) entry which is preliminary data.</text>
</comment>
<name>A0ABP2RZ00_LEPBO</name>
<evidence type="ECO:0000313" key="2">
    <source>
        <dbReference type="Proteomes" id="UP000002837"/>
    </source>
</evidence>
<reference evidence="1" key="1">
    <citation type="submission" date="2012-09" db="EMBL/GenBank/DDBJ databases">
        <authorList>
            <person name="Harkins D.M."/>
            <person name="Durkin A.S."/>
            <person name="Brinkac L.M."/>
            <person name="Selengut J.D."/>
            <person name="Sanka R."/>
            <person name="DePew J."/>
            <person name="Purushe J."/>
            <person name="Picardeau M."/>
            <person name="Werts C."/>
            <person name="Goarant C."/>
            <person name="Vinetz J.M."/>
            <person name="Sutton G.G."/>
            <person name="Nelson W.C."/>
            <person name="Fouts D.E."/>
        </authorList>
    </citation>
    <scope>NUCLEOTIDE SEQUENCE [LARGE SCALE GENOMIC DNA]</scope>
    <source>
        <strain evidence="1">200801926</strain>
    </source>
</reference>
<sequence>MSERSSCKVLFQFWDRTLYQFTFLNRTEKIFRSIYSLFSNIEYIHVAIKPEQDPYSKE</sequence>
<proteinExistence type="predicted"/>
<keyword evidence="2" id="KW-1185">Reference proteome</keyword>
<gene>
    <name evidence="1" type="ORF">LEP1GSC128_0310</name>
</gene>
<accession>A0ABP2RZ00</accession>